<dbReference type="InterPro" id="IPR027417">
    <property type="entry name" value="P-loop_NTPase"/>
</dbReference>
<comment type="caution">
    <text evidence="4">The sequence shown here is derived from an EMBL/GenBank/DDBJ whole genome shotgun (WGS) entry which is preliminary data.</text>
</comment>
<protein>
    <recommendedName>
        <fullName evidence="3">ATPase AAA-type core domain-containing protein</fullName>
    </recommendedName>
</protein>
<dbReference type="GO" id="GO:0097352">
    <property type="term" value="P:autophagosome maturation"/>
    <property type="evidence" value="ECO:0007669"/>
    <property type="project" value="TreeGrafter"/>
</dbReference>
<gene>
    <name evidence="4" type="ORF">Ahy_B05g079485</name>
</gene>
<dbReference type="InterPro" id="IPR050168">
    <property type="entry name" value="AAA_ATPase_domain"/>
</dbReference>
<name>A0A444Z9Y4_ARAHY</name>
<keyword evidence="2" id="KW-0067">ATP-binding</keyword>
<dbReference type="SUPFAM" id="SSF52540">
    <property type="entry name" value="P-loop containing nucleoside triphosphate hydrolases"/>
    <property type="match status" value="1"/>
</dbReference>
<dbReference type="Proteomes" id="UP000289738">
    <property type="component" value="Chromosome B05"/>
</dbReference>
<proteinExistence type="predicted"/>
<dbReference type="Gene3D" id="1.10.8.60">
    <property type="match status" value="1"/>
</dbReference>
<accession>A0A444Z9Y4</accession>
<dbReference type="Pfam" id="PF00004">
    <property type="entry name" value="AAA"/>
    <property type="match status" value="1"/>
</dbReference>
<evidence type="ECO:0000256" key="2">
    <source>
        <dbReference type="ARBA" id="ARBA00022840"/>
    </source>
</evidence>
<evidence type="ECO:0000256" key="1">
    <source>
        <dbReference type="ARBA" id="ARBA00022741"/>
    </source>
</evidence>
<dbReference type="EMBL" id="SDMP01000015">
    <property type="protein sequence ID" value="RYR10992.1"/>
    <property type="molecule type" value="Genomic_DNA"/>
</dbReference>
<dbReference type="InterPro" id="IPR003959">
    <property type="entry name" value="ATPase_AAA_core"/>
</dbReference>
<dbReference type="GO" id="GO:0016887">
    <property type="term" value="F:ATP hydrolysis activity"/>
    <property type="evidence" value="ECO:0007669"/>
    <property type="project" value="InterPro"/>
</dbReference>
<dbReference type="PANTHER" id="PTHR23077">
    <property type="entry name" value="AAA-FAMILY ATPASE"/>
    <property type="match status" value="1"/>
</dbReference>
<dbReference type="GO" id="GO:0030970">
    <property type="term" value="P:retrograde protein transport, ER to cytosol"/>
    <property type="evidence" value="ECO:0007669"/>
    <property type="project" value="TreeGrafter"/>
</dbReference>
<dbReference type="GO" id="GO:0005524">
    <property type="term" value="F:ATP binding"/>
    <property type="evidence" value="ECO:0007669"/>
    <property type="project" value="UniProtKB-KW"/>
</dbReference>
<feature type="domain" description="ATPase AAA-type core" evidence="3">
    <location>
        <begin position="8"/>
        <end position="65"/>
    </location>
</feature>
<dbReference type="GO" id="GO:0005829">
    <property type="term" value="C:cytosol"/>
    <property type="evidence" value="ECO:0007669"/>
    <property type="project" value="TreeGrafter"/>
</dbReference>
<keyword evidence="5" id="KW-1185">Reference proteome</keyword>
<reference evidence="4 5" key="1">
    <citation type="submission" date="2019-01" db="EMBL/GenBank/DDBJ databases">
        <title>Sequencing of cultivated peanut Arachis hypogaea provides insights into genome evolution and oil improvement.</title>
        <authorList>
            <person name="Chen X."/>
        </authorList>
    </citation>
    <scope>NUCLEOTIDE SEQUENCE [LARGE SCALE GENOMIC DNA]</scope>
    <source>
        <strain evidence="5">cv. Fuhuasheng</strain>
        <tissue evidence="4">Leaves</tissue>
    </source>
</reference>
<dbReference type="GO" id="GO:0034098">
    <property type="term" value="C:VCP-NPL4-UFD1 AAA ATPase complex"/>
    <property type="evidence" value="ECO:0007669"/>
    <property type="project" value="TreeGrafter"/>
</dbReference>
<evidence type="ECO:0000313" key="5">
    <source>
        <dbReference type="Proteomes" id="UP000289738"/>
    </source>
</evidence>
<dbReference type="GO" id="GO:0051228">
    <property type="term" value="P:mitotic spindle disassembly"/>
    <property type="evidence" value="ECO:0007669"/>
    <property type="project" value="TreeGrafter"/>
</dbReference>
<sequence>MDLQRGSSRGDSGGADRVLNQLLTEMDGMSVKKTLFIIGATNIPDIIDPALLQPGRFDQLIYIPLSDESSCLQIFKACLRKSPILKNVDLLALARYTHGFIGADITEISSRVLDLVETVLAGSGSDRRSGSRQGDRESLTVRERDLYV</sequence>
<dbReference type="GO" id="GO:0005634">
    <property type="term" value="C:nucleus"/>
    <property type="evidence" value="ECO:0007669"/>
    <property type="project" value="TreeGrafter"/>
</dbReference>
<evidence type="ECO:0000313" key="4">
    <source>
        <dbReference type="EMBL" id="RYR10992.1"/>
    </source>
</evidence>
<dbReference type="AlphaFoldDB" id="A0A444Z9Y4"/>
<dbReference type="STRING" id="3818.A0A444Z9Y4"/>
<dbReference type="GO" id="GO:0031593">
    <property type="term" value="F:polyubiquitin modification-dependent protein binding"/>
    <property type="evidence" value="ECO:0007669"/>
    <property type="project" value="TreeGrafter"/>
</dbReference>
<organism evidence="4 5">
    <name type="scientific">Arachis hypogaea</name>
    <name type="common">Peanut</name>
    <dbReference type="NCBI Taxonomy" id="3818"/>
    <lineage>
        <taxon>Eukaryota</taxon>
        <taxon>Viridiplantae</taxon>
        <taxon>Streptophyta</taxon>
        <taxon>Embryophyta</taxon>
        <taxon>Tracheophyta</taxon>
        <taxon>Spermatophyta</taxon>
        <taxon>Magnoliopsida</taxon>
        <taxon>eudicotyledons</taxon>
        <taxon>Gunneridae</taxon>
        <taxon>Pentapetalae</taxon>
        <taxon>rosids</taxon>
        <taxon>fabids</taxon>
        <taxon>Fabales</taxon>
        <taxon>Fabaceae</taxon>
        <taxon>Papilionoideae</taxon>
        <taxon>50 kb inversion clade</taxon>
        <taxon>dalbergioids sensu lato</taxon>
        <taxon>Dalbergieae</taxon>
        <taxon>Pterocarpus clade</taxon>
        <taxon>Arachis</taxon>
    </lineage>
</organism>
<dbReference type="PANTHER" id="PTHR23077:SF171">
    <property type="entry name" value="NUCLEAR VALOSIN-CONTAINING PROTEIN-LIKE"/>
    <property type="match status" value="1"/>
</dbReference>
<evidence type="ECO:0000259" key="3">
    <source>
        <dbReference type="Pfam" id="PF00004"/>
    </source>
</evidence>
<dbReference type="Gene3D" id="3.40.50.300">
    <property type="entry name" value="P-loop containing nucleotide triphosphate hydrolases"/>
    <property type="match status" value="1"/>
</dbReference>
<keyword evidence="1" id="KW-0547">Nucleotide-binding</keyword>